<proteinExistence type="inferred from homology"/>
<dbReference type="KEGG" id="pter:C2L65_25570"/>
<comment type="function">
    <text evidence="3">Involved in the breakdown of putrescine via hydrolysis of the gamma-glutamyl linkage of gamma-glutamyl-gamma-aminobutyrate.</text>
</comment>
<accession>A0A2I8EX62</accession>
<dbReference type="EC" id="3.5.1.94" evidence="5"/>
<protein>
    <recommendedName>
        <fullName evidence="5">gamma-glutamyl-gamma-aminobutyrate hydrolase</fullName>
        <ecNumber evidence="5">3.5.1.94</ecNumber>
    </recommendedName>
</protein>
<organism evidence="6 7">
    <name type="scientific">Paraburkholderia terrae</name>
    <dbReference type="NCBI Taxonomy" id="311230"/>
    <lineage>
        <taxon>Bacteria</taxon>
        <taxon>Pseudomonadati</taxon>
        <taxon>Pseudomonadota</taxon>
        <taxon>Betaproteobacteria</taxon>
        <taxon>Burkholderiales</taxon>
        <taxon>Burkholderiaceae</taxon>
        <taxon>Paraburkholderia</taxon>
    </lineage>
</organism>
<evidence type="ECO:0000313" key="6">
    <source>
        <dbReference type="EMBL" id="AUT63861.1"/>
    </source>
</evidence>
<dbReference type="GO" id="GO:0033969">
    <property type="term" value="F:gamma-glutamyl-gamma-aminobutyrate hydrolase activity"/>
    <property type="evidence" value="ECO:0007669"/>
    <property type="project" value="UniProtKB-EC"/>
</dbReference>
<reference evidence="6 7" key="1">
    <citation type="submission" date="2018-01" db="EMBL/GenBank/DDBJ databases">
        <title>Species boundaries and ecological features among Paraburkholderia terrae DSMZ17804T, P. hospita DSMZ17164T and P. caribensis DSMZ13236T.</title>
        <authorList>
            <person name="Pratama A.A."/>
        </authorList>
    </citation>
    <scope>NUCLEOTIDE SEQUENCE [LARGE SCALE GENOMIC DNA]</scope>
    <source>
        <strain evidence="6 7">DSM 17804</strain>
    </source>
</reference>
<dbReference type="CDD" id="cd01745">
    <property type="entry name" value="GATase1_2"/>
    <property type="match status" value="1"/>
</dbReference>
<evidence type="ECO:0000256" key="2">
    <source>
        <dbReference type="ARBA" id="ARBA00052718"/>
    </source>
</evidence>
<dbReference type="Gene3D" id="3.40.50.880">
    <property type="match status" value="1"/>
</dbReference>
<dbReference type="InterPro" id="IPR011697">
    <property type="entry name" value="Peptidase_C26"/>
</dbReference>
<dbReference type="InterPro" id="IPR029062">
    <property type="entry name" value="Class_I_gatase-like"/>
</dbReference>
<evidence type="ECO:0000313" key="7">
    <source>
        <dbReference type="Proteomes" id="UP000243502"/>
    </source>
</evidence>
<dbReference type="FunFam" id="3.40.50.880:FF:000030">
    <property type="entry name" value="Gamma-glutamyl-gamma-aminobutyrate hydrolase PuuD"/>
    <property type="match status" value="1"/>
</dbReference>
<dbReference type="PANTHER" id="PTHR43235">
    <property type="entry name" value="GLUTAMINE AMIDOTRANSFERASE PB2B2.05-RELATED"/>
    <property type="match status" value="1"/>
</dbReference>
<dbReference type="Pfam" id="PF07722">
    <property type="entry name" value="Peptidase_C26"/>
    <property type="match status" value="1"/>
</dbReference>
<keyword evidence="6" id="KW-0378">Hydrolase</keyword>
<gene>
    <name evidence="6" type="ORF">C2L65_25570</name>
</gene>
<comment type="catalytic activity">
    <reaction evidence="2">
        <text>4-(gamma-L-glutamylamino)butanoate + H2O = 4-aminobutanoate + L-glutamate</text>
        <dbReference type="Rhea" id="RHEA:19737"/>
        <dbReference type="ChEBI" id="CHEBI:15377"/>
        <dbReference type="ChEBI" id="CHEBI:29985"/>
        <dbReference type="ChEBI" id="CHEBI:58800"/>
        <dbReference type="ChEBI" id="CHEBI:59888"/>
        <dbReference type="EC" id="3.5.1.94"/>
    </reaction>
</comment>
<evidence type="ECO:0000256" key="4">
    <source>
        <dbReference type="ARBA" id="ARBA00060634"/>
    </source>
</evidence>
<dbReference type="AlphaFoldDB" id="A0A2I8EX62"/>
<comment type="similarity">
    <text evidence="1">Belongs to the peptidase C26 family.</text>
</comment>
<sequence length="329" mass="35439">MHARGCTQRSEPDSVSVCYARRDPLTTLPRKHPSSSFALCAWLRNRAARTHTMICRVPAVNDEYQLVMQTKPLVGITADRTMMGLHPSHVAGEKYIAAVIDGAQALAMLLPALGDRQVPEDLFAHIDGLLFTGSYSNVEPHRYGGHASAPGTLHDAARDATTLPLMRAAIDAGIPVLAICRGFQEMNVVFGGTLHQSVQTVDGYDDHRENKEDDLDVQYGPSHALHLLQGGLLQKLAGGASEVRVNSLHGQGVERLGDGLTAEAHAPDGLIEAISVTHARAFTLGVQWHPEWKHASDALSTAIFRAFGAACRDRMRMRTGSAAAASAHI</sequence>
<dbReference type="PROSITE" id="PS51273">
    <property type="entry name" value="GATASE_TYPE_1"/>
    <property type="match status" value="1"/>
</dbReference>
<evidence type="ECO:0000256" key="5">
    <source>
        <dbReference type="ARBA" id="ARBA00066788"/>
    </source>
</evidence>
<dbReference type="Proteomes" id="UP000243502">
    <property type="component" value="Chromosome 2"/>
</dbReference>
<evidence type="ECO:0000256" key="3">
    <source>
        <dbReference type="ARBA" id="ARBA00055068"/>
    </source>
</evidence>
<dbReference type="InterPro" id="IPR044668">
    <property type="entry name" value="PuuD-like"/>
</dbReference>
<dbReference type="GO" id="GO:0006598">
    <property type="term" value="P:polyamine catabolic process"/>
    <property type="evidence" value="ECO:0007669"/>
    <property type="project" value="TreeGrafter"/>
</dbReference>
<dbReference type="EMBL" id="CP026112">
    <property type="protein sequence ID" value="AUT63861.1"/>
    <property type="molecule type" value="Genomic_DNA"/>
</dbReference>
<evidence type="ECO:0000256" key="1">
    <source>
        <dbReference type="ARBA" id="ARBA00011083"/>
    </source>
</evidence>
<dbReference type="GO" id="GO:0005829">
    <property type="term" value="C:cytosol"/>
    <property type="evidence" value="ECO:0007669"/>
    <property type="project" value="TreeGrafter"/>
</dbReference>
<comment type="pathway">
    <text evidence="4">Amine and polyamine degradation; putrescine degradation; 4-aminobutanoate from putrescine: step 4/4.</text>
</comment>
<dbReference type="PANTHER" id="PTHR43235:SF1">
    <property type="entry name" value="GLUTAMINE AMIDOTRANSFERASE PB2B2.05-RELATED"/>
    <property type="match status" value="1"/>
</dbReference>
<name>A0A2I8EX62_9BURK</name>
<dbReference type="OrthoDB" id="9813383at2"/>
<dbReference type="SUPFAM" id="SSF52317">
    <property type="entry name" value="Class I glutamine amidotransferase-like"/>
    <property type="match status" value="1"/>
</dbReference>